<dbReference type="PANTHER" id="PTHR23502">
    <property type="entry name" value="MAJOR FACILITATOR SUPERFAMILY"/>
    <property type="match status" value="1"/>
</dbReference>
<dbReference type="PROSITE" id="PS50850">
    <property type="entry name" value="MFS"/>
    <property type="match status" value="1"/>
</dbReference>
<keyword evidence="6" id="KW-0325">Glycoprotein</keyword>
<evidence type="ECO:0000313" key="9">
    <source>
        <dbReference type="EMBL" id="TDL28024.1"/>
    </source>
</evidence>
<evidence type="ECO:0000256" key="7">
    <source>
        <dbReference type="SAM" id="Phobius"/>
    </source>
</evidence>
<proteinExistence type="predicted"/>
<dbReference type="GO" id="GO:0015137">
    <property type="term" value="F:citrate transmembrane transporter activity"/>
    <property type="evidence" value="ECO:0007669"/>
    <property type="project" value="UniProtKB-ARBA"/>
</dbReference>
<name>A0A4Y7QK39_9AGAM</name>
<dbReference type="STRING" id="50990.A0A4Y7QK39"/>
<dbReference type="AlphaFoldDB" id="A0A4Y7QK39"/>
<dbReference type="PANTHER" id="PTHR23502:SF51">
    <property type="entry name" value="QUINIDINE RESISTANCE PROTEIN 1-RELATED"/>
    <property type="match status" value="1"/>
</dbReference>
<evidence type="ECO:0000256" key="1">
    <source>
        <dbReference type="ARBA" id="ARBA00004141"/>
    </source>
</evidence>
<comment type="subcellular location">
    <subcellularLocation>
        <location evidence="1">Membrane</location>
        <topology evidence="1">Multi-pass membrane protein</topology>
    </subcellularLocation>
</comment>
<dbReference type="Proteomes" id="UP000294933">
    <property type="component" value="Unassembled WGS sequence"/>
</dbReference>
<evidence type="ECO:0000313" key="10">
    <source>
        <dbReference type="Proteomes" id="UP000294933"/>
    </source>
</evidence>
<keyword evidence="2" id="KW-0813">Transport</keyword>
<dbReference type="InterPro" id="IPR020846">
    <property type="entry name" value="MFS_dom"/>
</dbReference>
<dbReference type="VEuPathDB" id="FungiDB:BD410DRAFT_781969"/>
<dbReference type="FunFam" id="1.20.1720.10:FF:000009">
    <property type="entry name" value="MFS multidrug transporter"/>
    <property type="match status" value="1"/>
</dbReference>
<feature type="domain" description="Major facilitator superfamily (MFS) profile" evidence="8">
    <location>
        <begin position="35"/>
        <end position="477"/>
    </location>
</feature>
<evidence type="ECO:0000256" key="4">
    <source>
        <dbReference type="ARBA" id="ARBA00022989"/>
    </source>
</evidence>
<evidence type="ECO:0000256" key="3">
    <source>
        <dbReference type="ARBA" id="ARBA00022692"/>
    </source>
</evidence>
<feature type="transmembrane region" description="Helical" evidence="7">
    <location>
        <begin position="305"/>
        <end position="326"/>
    </location>
</feature>
<keyword evidence="10" id="KW-1185">Reference proteome</keyword>
<organism evidence="9 10">
    <name type="scientific">Rickenella mellea</name>
    <dbReference type="NCBI Taxonomy" id="50990"/>
    <lineage>
        <taxon>Eukaryota</taxon>
        <taxon>Fungi</taxon>
        <taxon>Dikarya</taxon>
        <taxon>Basidiomycota</taxon>
        <taxon>Agaricomycotina</taxon>
        <taxon>Agaricomycetes</taxon>
        <taxon>Hymenochaetales</taxon>
        <taxon>Rickenellaceae</taxon>
        <taxon>Rickenella</taxon>
    </lineage>
</organism>
<evidence type="ECO:0000259" key="8">
    <source>
        <dbReference type="PROSITE" id="PS50850"/>
    </source>
</evidence>
<gene>
    <name evidence="9" type="ORF">BD410DRAFT_781969</name>
</gene>
<dbReference type="InterPro" id="IPR036259">
    <property type="entry name" value="MFS_trans_sf"/>
</dbReference>
<feature type="transmembrane region" description="Helical" evidence="7">
    <location>
        <begin position="452"/>
        <end position="473"/>
    </location>
</feature>
<feature type="transmembrane region" description="Helical" evidence="7">
    <location>
        <begin position="363"/>
        <end position="380"/>
    </location>
</feature>
<dbReference type="GO" id="GO:0005886">
    <property type="term" value="C:plasma membrane"/>
    <property type="evidence" value="ECO:0007669"/>
    <property type="project" value="TreeGrafter"/>
</dbReference>
<dbReference type="GO" id="GO:0140115">
    <property type="term" value="P:export across plasma membrane"/>
    <property type="evidence" value="ECO:0007669"/>
    <property type="project" value="UniProtKB-ARBA"/>
</dbReference>
<feature type="transmembrane region" description="Helical" evidence="7">
    <location>
        <begin position="392"/>
        <end position="416"/>
    </location>
</feature>
<feature type="transmembrane region" description="Helical" evidence="7">
    <location>
        <begin position="125"/>
        <end position="147"/>
    </location>
</feature>
<keyword evidence="3 7" id="KW-0812">Transmembrane</keyword>
<evidence type="ECO:0000256" key="5">
    <source>
        <dbReference type="ARBA" id="ARBA00023136"/>
    </source>
</evidence>
<keyword evidence="5 7" id="KW-0472">Membrane</keyword>
<feature type="transmembrane region" description="Helical" evidence="7">
    <location>
        <begin position="33"/>
        <end position="54"/>
    </location>
</feature>
<dbReference type="Pfam" id="PF07690">
    <property type="entry name" value="MFS_1"/>
    <property type="match status" value="1"/>
</dbReference>
<keyword evidence="4 7" id="KW-1133">Transmembrane helix</keyword>
<dbReference type="OrthoDB" id="440553at2759"/>
<dbReference type="InterPro" id="IPR011701">
    <property type="entry name" value="MFS"/>
</dbReference>
<accession>A0A4Y7QK39</accession>
<evidence type="ECO:0000256" key="6">
    <source>
        <dbReference type="ARBA" id="ARBA00023180"/>
    </source>
</evidence>
<evidence type="ECO:0000256" key="2">
    <source>
        <dbReference type="ARBA" id="ARBA00022448"/>
    </source>
</evidence>
<feature type="transmembrane region" description="Helical" evidence="7">
    <location>
        <begin position="159"/>
        <end position="179"/>
    </location>
</feature>
<sequence>MSTGDEPNGQTVQHTERDHAVEPFSAFTKKERWVIVSIAAVAGIFSPLTSNIYLPAIPTIALAFHTSVELINVSVTAYMVVQSTAPLLWGSIADRYGRRPSYLACMLVLLLACIGLALVPTSDYWLLLILRFLQAAGSASTIALGSGTIADIATREERGGFFGVFTFGVTIGPCIGPVIGGALSGSLGWRAIFWFLVIAVGSSFCFILLFLPETLRSIVGDGSVTPPKWYMPLLPVIGRRQRIASSQSTPPKKPVPNPFRLLANVDVIILFTLNAVVNAVFYAIAATLSSIFEKEYTFLSQTDIGLCYLAMGGGMAIGSPVTGRLLDLNYRTIKKQMEAKDNADPVTVNDEAFPIEYARLRTVPLYLCIFATCCAGYGWSLSKRVHLSIPLLLQFIIGFCTIGIMNTTQTLVVDLFPTQGSSISGVNNLFRSSIAAALVSVIDLIVRAIGIGWAFSLLAGVSFAALPLTFWEMKSGPRWRAKRKSKEANRPH</sequence>
<dbReference type="SUPFAM" id="SSF103473">
    <property type="entry name" value="MFS general substrate transporter"/>
    <property type="match status" value="1"/>
</dbReference>
<reference evidence="9 10" key="1">
    <citation type="submission" date="2018-06" db="EMBL/GenBank/DDBJ databases">
        <title>A transcriptomic atlas of mushroom development highlights an independent origin of complex multicellularity.</title>
        <authorList>
            <consortium name="DOE Joint Genome Institute"/>
            <person name="Krizsan K."/>
            <person name="Almasi E."/>
            <person name="Merenyi Z."/>
            <person name="Sahu N."/>
            <person name="Viragh M."/>
            <person name="Koszo T."/>
            <person name="Mondo S."/>
            <person name="Kiss B."/>
            <person name="Balint B."/>
            <person name="Kues U."/>
            <person name="Barry K."/>
            <person name="Hegedus J.C."/>
            <person name="Henrissat B."/>
            <person name="Johnson J."/>
            <person name="Lipzen A."/>
            <person name="Ohm R."/>
            <person name="Nagy I."/>
            <person name="Pangilinan J."/>
            <person name="Yan J."/>
            <person name="Xiong Y."/>
            <person name="Grigoriev I.V."/>
            <person name="Hibbett D.S."/>
            <person name="Nagy L.G."/>
        </authorList>
    </citation>
    <scope>NUCLEOTIDE SEQUENCE [LARGE SCALE GENOMIC DNA]</scope>
    <source>
        <strain evidence="9 10">SZMC22713</strain>
    </source>
</reference>
<feature type="transmembrane region" description="Helical" evidence="7">
    <location>
        <begin position="102"/>
        <end position="119"/>
    </location>
</feature>
<feature type="transmembrane region" description="Helical" evidence="7">
    <location>
        <begin position="261"/>
        <end position="285"/>
    </location>
</feature>
<feature type="transmembrane region" description="Helical" evidence="7">
    <location>
        <begin position="191"/>
        <end position="211"/>
    </location>
</feature>
<dbReference type="EMBL" id="ML170158">
    <property type="protein sequence ID" value="TDL28024.1"/>
    <property type="molecule type" value="Genomic_DNA"/>
</dbReference>
<dbReference type="Gene3D" id="1.20.1250.20">
    <property type="entry name" value="MFS general substrate transporter like domains"/>
    <property type="match status" value="1"/>
</dbReference>
<protein>
    <submittedName>
        <fullName evidence="9">MFS general substrate transporter</fullName>
    </submittedName>
</protein>
<dbReference type="FunFam" id="1.20.1250.20:FF:000172">
    <property type="entry name" value="MFS multidrug resistance transporter"/>
    <property type="match status" value="1"/>
</dbReference>